<feature type="non-terminal residue" evidence="5">
    <location>
        <position position="1"/>
    </location>
</feature>
<keyword evidence="2" id="KW-0408">Iron</keyword>
<dbReference type="Pfam" id="PF00384">
    <property type="entry name" value="Molybdopterin"/>
    <property type="match status" value="1"/>
</dbReference>
<dbReference type="InterPro" id="IPR050612">
    <property type="entry name" value="Prok_Mopterin_Oxidored"/>
</dbReference>
<dbReference type="SUPFAM" id="SSF53706">
    <property type="entry name" value="Formate dehydrogenase/DMSO reductase, domains 1-3"/>
    <property type="match status" value="1"/>
</dbReference>
<dbReference type="AlphaFoldDB" id="A0A383DYV7"/>
<name>A0A383DYV7_9ZZZZ</name>
<evidence type="ECO:0000259" key="4">
    <source>
        <dbReference type="PROSITE" id="PS51669"/>
    </source>
</evidence>
<dbReference type="InterPro" id="IPR006656">
    <property type="entry name" value="Mopterin_OxRdtase"/>
</dbReference>
<accession>A0A383DYV7</accession>
<dbReference type="GO" id="GO:0016491">
    <property type="term" value="F:oxidoreductase activity"/>
    <property type="evidence" value="ECO:0007669"/>
    <property type="project" value="InterPro"/>
</dbReference>
<dbReference type="GO" id="GO:0051536">
    <property type="term" value="F:iron-sulfur cluster binding"/>
    <property type="evidence" value="ECO:0007669"/>
    <property type="project" value="UniProtKB-KW"/>
</dbReference>
<organism evidence="5">
    <name type="scientific">marine metagenome</name>
    <dbReference type="NCBI Taxonomy" id="408172"/>
    <lineage>
        <taxon>unclassified sequences</taxon>
        <taxon>metagenomes</taxon>
        <taxon>ecological metagenomes</taxon>
    </lineage>
</organism>
<sequence length="233" mass="25804">IKIITMEQKVSISVCPHDCPSTCALEISHDNTRIYSVKGAEKNTYTAGVICAKTARYSERTHHPDRLLYPLKRVGDKGSNDFKKIQWGEALDIVAENFISSSQKYGTESVWPHFYAGTMGLVQRDGIERLRHVMKYSGQHSTICSTITSSGWKAGVGSLRGPDPREMADSDVIIVWGCNPASTQVNVMKHIQKARKNRNAQLIVVDPYKNRTAKVADIHYPIKPGTDGALACS</sequence>
<dbReference type="PANTHER" id="PTHR43742">
    <property type="entry name" value="TRIMETHYLAMINE-N-OXIDE REDUCTASE"/>
    <property type="match status" value="1"/>
</dbReference>
<dbReference type="Gene3D" id="3.40.50.740">
    <property type="match status" value="1"/>
</dbReference>
<gene>
    <name evidence="5" type="ORF">METZ01_LOCUS502535</name>
</gene>
<evidence type="ECO:0000256" key="2">
    <source>
        <dbReference type="ARBA" id="ARBA00023004"/>
    </source>
</evidence>
<feature type="domain" description="4Fe-4S Mo/W bis-MGD-type" evidence="4">
    <location>
        <begin position="8"/>
        <end position="65"/>
    </location>
</feature>
<reference evidence="5" key="1">
    <citation type="submission" date="2018-05" db="EMBL/GenBank/DDBJ databases">
        <authorList>
            <person name="Lanie J.A."/>
            <person name="Ng W.-L."/>
            <person name="Kazmierczak K.M."/>
            <person name="Andrzejewski T.M."/>
            <person name="Davidsen T.M."/>
            <person name="Wayne K.J."/>
            <person name="Tettelin H."/>
            <person name="Glass J.I."/>
            <person name="Rusch D."/>
            <person name="Podicherti R."/>
            <person name="Tsui H.-C.T."/>
            <person name="Winkler M.E."/>
        </authorList>
    </citation>
    <scope>NUCLEOTIDE SEQUENCE</scope>
</reference>
<evidence type="ECO:0000313" key="5">
    <source>
        <dbReference type="EMBL" id="SVE49681.1"/>
    </source>
</evidence>
<dbReference type="InterPro" id="IPR006963">
    <property type="entry name" value="Mopterin_OxRdtase_4Fe-4S_dom"/>
</dbReference>
<dbReference type="GO" id="GO:0046872">
    <property type="term" value="F:metal ion binding"/>
    <property type="evidence" value="ECO:0007669"/>
    <property type="project" value="UniProtKB-KW"/>
</dbReference>
<evidence type="ECO:0000256" key="3">
    <source>
        <dbReference type="ARBA" id="ARBA00023014"/>
    </source>
</evidence>
<evidence type="ECO:0000256" key="1">
    <source>
        <dbReference type="ARBA" id="ARBA00022723"/>
    </source>
</evidence>
<feature type="non-terminal residue" evidence="5">
    <location>
        <position position="233"/>
    </location>
</feature>
<dbReference type="Gene3D" id="3.40.228.10">
    <property type="entry name" value="Dimethylsulfoxide Reductase, domain 2"/>
    <property type="match status" value="1"/>
</dbReference>
<dbReference type="Pfam" id="PF04879">
    <property type="entry name" value="Molybdop_Fe4S4"/>
    <property type="match status" value="1"/>
</dbReference>
<dbReference type="EMBL" id="UINC01221368">
    <property type="protein sequence ID" value="SVE49681.1"/>
    <property type="molecule type" value="Genomic_DNA"/>
</dbReference>
<dbReference type="PANTHER" id="PTHR43742:SF6">
    <property type="entry name" value="OXIDOREDUCTASE YYAE-RELATED"/>
    <property type="match status" value="1"/>
</dbReference>
<dbReference type="PROSITE" id="PS51669">
    <property type="entry name" value="4FE4S_MOW_BIS_MGD"/>
    <property type="match status" value="1"/>
</dbReference>
<proteinExistence type="predicted"/>
<dbReference type="SMART" id="SM00926">
    <property type="entry name" value="Molybdop_Fe4S4"/>
    <property type="match status" value="1"/>
</dbReference>
<dbReference type="Gene3D" id="2.20.25.90">
    <property type="entry name" value="ADC-like domains"/>
    <property type="match status" value="1"/>
</dbReference>
<keyword evidence="3" id="KW-0411">Iron-sulfur</keyword>
<keyword evidence="1" id="KW-0479">Metal-binding</keyword>
<protein>
    <recommendedName>
        <fullName evidence="4">4Fe-4S Mo/W bis-MGD-type domain-containing protein</fullName>
    </recommendedName>
</protein>